<protein>
    <submittedName>
        <fullName evidence="4">Uncharacterized protein</fullName>
    </submittedName>
</protein>
<proteinExistence type="predicted"/>
<evidence type="ECO:0000313" key="4">
    <source>
        <dbReference type="EMBL" id="HIU51484.1"/>
    </source>
</evidence>
<sequence length="430" mass="50457">MSELKDRKCTACGGELKVNGKQAVCEYCGSTYDIDDGISIKEVSITNIGNLLKRGKEYLAKNDFEKAKEYLEKAKDIDIENQGVKLFEEEIKVQENEYFSAKDAIDSIEYQKHLKKQEEEKKQQEIDKKIKDFGKVEEATLEKLNDTVWKSTKSEKYYVFKNSCMNTYIAQKEYDGEKEYTQWIRYWSHMEKIGHKFYQDGEYAMICYRPYTVDNKKDNSGEVLDDRCLEIIELDNYTTKNNYDIDAYHKLDIAGDNYLIEHRRYRDLDYPNSNYMLEADETFEKVDELEAREYFRKIKELNDLKDKEEKKKKGAKIGSFLKPFLIIFGILFLFTIGLTAGLQAKKVQQTRLDYIRRITEGTEAVAEQSKGIEVSPLTIYFIILGVCIGFLILRYVVDQIKIRQIKQEETRVEKEAIAIQKKLNAYPIEE</sequence>
<evidence type="ECO:0000256" key="2">
    <source>
        <dbReference type="SAM" id="Coils"/>
    </source>
</evidence>
<evidence type="ECO:0000256" key="1">
    <source>
        <dbReference type="PROSITE-ProRule" id="PRU00339"/>
    </source>
</evidence>
<dbReference type="Proteomes" id="UP000824093">
    <property type="component" value="Unassembled WGS sequence"/>
</dbReference>
<dbReference type="InterPro" id="IPR019734">
    <property type="entry name" value="TPR_rpt"/>
</dbReference>
<feature type="repeat" description="TPR" evidence="1">
    <location>
        <begin position="48"/>
        <end position="81"/>
    </location>
</feature>
<name>A0A9D1S8T2_9FIRM</name>
<keyword evidence="3" id="KW-0472">Membrane</keyword>
<keyword evidence="3" id="KW-1133">Transmembrane helix</keyword>
<feature type="coiled-coil region" evidence="2">
    <location>
        <begin position="272"/>
        <end position="311"/>
    </location>
</feature>
<keyword evidence="2" id="KW-0175">Coiled coil</keyword>
<feature type="transmembrane region" description="Helical" evidence="3">
    <location>
        <begin position="320"/>
        <end position="342"/>
    </location>
</feature>
<evidence type="ECO:0000313" key="5">
    <source>
        <dbReference type="Proteomes" id="UP000824093"/>
    </source>
</evidence>
<gene>
    <name evidence="4" type="ORF">IAB70_02505</name>
</gene>
<reference evidence="4" key="1">
    <citation type="submission" date="2020-10" db="EMBL/GenBank/DDBJ databases">
        <authorList>
            <person name="Gilroy R."/>
        </authorList>
    </citation>
    <scope>NUCLEOTIDE SEQUENCE</scope>
    <source>
        <strain evidence="4">CHK195-15760</strain>
    </source>
</reference>
<feature type="transmembrane region" description="Helical" evidence="3">
    <location>
        <begin position="377"/>
        <end position="397"/>
    </location>
</feature>
<evidence type="ECO:0000256" key="3">
    <source>
        <dbReference type="SAM" id="Phobius"/>
    </source>
</evidence>
<comment type="caution">
    <text evidence="4">The sequence shown here is derived from an EMBL/GenBank/DDBJ whole genome shotgun (WGS) entry which is preliminary data.</text>
</comment>
<dbReference type="AlphaFoldDB" id="A0A9D1S8T2"/>
<keyword evidence="1" id="KW-0802">TPR repeat</keyword>
<accession>A0A9D1S8T2</accession>
<organism evidence="4 5">
    <name type="scientific">Candidatus Merdicola faecigallinarum</name>
    <dbReference type="NCBI Taxonomy" id="2840862"/>
    <lineage>
        <taxon>Bacteria</taxon>
        <taxon>Bacillati</taxon>
        <taxon>Bacillota</taxon>
        <taxon>Clostridia</taxon>
        <taxon>Candidatus Merdicola</taxon>
    </lineage>
</organism>
<reference evidence="4" key="2">
    <citation type="journal article" date="2021" name="PeerJ">
        <title>Extensive microbial diversity within the chicken gut microbiome revealed by metagenomics and culture.</title>
        <authorList>
            <person name="Gilroy R."/>
            <person name="Ravi A."/>
            <person name="Getino M."/>
            <person name="Pursley I."/>
            <person name="Horton D.L."/>
            <person name="Alikhan N.F."/>
            <person name="Baker D."/>
            <person name="Gharbi K."/>
            <person name="Hall N."/>
            <person name="Watson M."/>
            <person name="Adriaenssens E.M."/>
            <person name="Foster-Nyarko E."/>
            <person name="Jarju S."/>
            <person name="Secka A."/>
            <person name="Antonio M."/>
            <person name="Oren A."/>
            <person name="Chaudhuri R.R."/>
            <person name="La Ragione R."/>
            <person name="Hildebrand F."/>
            <person name="Pallen M.J."/>
        </authorList>
    </citation>
    <scope>NUCLEOTIDE SEQUENCE</scope>
    <source>
        <strain evidence="4">CHK195-15760</strain>
    </source>
</reference>
<keyword evidence="3" id="KW-0812">Transmembrane</keyword>
<dbReference type="EMBL" id="DVNH01000018">
    <property type="protein sequence ID" value="HIU51484.1"/>
    <property type="molecule type" value="Genomic_DNA"/>
</dbReference>
<dbReference type="PROSITE" id="PS50005">
    <property type="entry name" value="TPR"/>
    <property type="match status" value="1"/>
</dbReference>